<accession>A0ABS6KHP3</accession>
<comment type="caution">
    <text evidence="1">The sequence shown here is derived from an EMBL/GenBank/DDBJ whole genome shotgun (WGS) entry which is preliminary data.</text>
</comment>
<dbReference type="Proteomes" id="UP000812982">
    <property type="component" value="Unassembled WGS sequence"/>
</dbReference>
<evidence type="ECO:0000313" key="1">
    <source>
        <dbReference type="EMBL" id="MBU9763046.1"/>
    </source>
</evidence>
<keyword evidence="2" id="KW-1185">Reference proteome</keyword>
<dbReference type="EMBL" id="VOMB01000005">
    <property type="protein sequence ID" value="MBU9763046.1"/>
    <property type="molecule type" value="Genomic_DNA"/>
</dbReference>
<protein>
    <submittedName>
        <fullName evidence="1">Uncharacterized protein</fullName>
    </submittedName>
</protein>
<reference evidence="1 2" key="1">
    <citation type="journal article" date="2021" name="Sci. Rep.">
        <title>Phenotypic and genomic hallmarks of a novel, potentially pathogenic rapidly growing Mycobacterium species related to the Mycobacterium fortuitum complex.</title>
        <authorList>
            <person name="Gharbi R."/>
            <person name="Khanna V."/>
            <person name="Frigui W."/>
            <person name="Mhenni B."/>
            <person name="Brosch R."/>
            <person name="Mardassi H."/>
        </authorList>
    </citation>
    <scope>NUCLEOTIDE SEQUENCE [LARGE SCALE GENOMIC DNA]</scope>
    <source>
        <strain evidence="1 2">TNTM28</strain>
    </source>
</reference>
<dbReference type="RefSeq" id="WP_217155136.1">
    <property type="nucleotide sequence ID" value="NZ_VOMB01000005.1"/>
</dbReference>
<sequence>MKKLWIPLVIAAVMTAGGFTVWRLHGMFGSHKTVSYADSSQEETVPFDPKHLRYEVFGPPGTLAHLSYFDANGDPVNADDVSLPWTLEFPISAAAGIGSIAAQGDSDTIGCRILVDNEVKSEKIVTHQVSAFASCMLKAA</sequence>
<dbReference type="InterPro" id="IPR008693">
    <property type="entry name" value="MmpS"/>
</dbReference>
<organism evidence="1 2">
    <name type="scientific">[Mycobacterium] fortunisiensis</name>
    <dbReference type="NCBI Taxonomy" id="2600579"/>
    <lineage>
        <taxon>Bacteria</taxon>
        <taxon>Bacillati</taxon>
        <taxon>Actinomycetota</taxon>
        <taxon>Actinomycetes</taxon>
        <taxon>Mycobacteriales</taxon>
        <taxon>Mycobacteriaceae</taxon>
        <taxon>Mycolicibacterium</taxon>
    </lineage>
</organism>
<gene>
    <name evidence="1" type="ORF">FR943_04180</name>
</gene>
<proteinExistence type="predicted"/>
<dbReference type="Pfam" id="PF05423">
    <property type="entry name" value="Mycobact_memb"/>
    <property type="match status" value="1"/>
</dbReference>
<name>A0ABS6KHP3_9MYCO</name>
<evidence type="ECO:0000313" key="2">
    <source>
        <dbReference type="Proteomes" id="UP000812982"/>
    </source>
</evidence>